<protein>
    <submittedName>
        <fullName evidence="10">C6 transcription factor</fullName>
    </submittedName>
</protein>
<dbReference type="InterPro" id="IPR036864">
    <property type="entry name" value="Zn2-C6_fun-type_DNA-bd_sf"/>
</dbReference>
<dbReference type="SMART" id="SM00066">
    <property type="entry name" value="GAL4"/>
    <property type="match status" value="1"/>
</dbReference>
<evidence type="ECO:0000256" key="1">
    <source>
        <dbReference type="ARBA" id="ARBA00004123"/>
    </source>
</evidence>
<proteinExistence type="predicted"/>
<keyword evidence="5" id="KW-0238">DNA-binding</keyword>
<feature type="compositionally biased region" description="Low complexity" evidence="8">
    <location>
        <begin position="24"/>
        <end position="41"/>
    </location>
</feature>
<dbReference type="SUPFAM" id="SSF57701">
    <property type="entry name" value="Zn2/Cys6 DNA-binding domain"/>
    <property type="match status" value="1"/>
</dbReference>
<feature type="region of interest" description="Disordered" evidence="8">
    <location>
        <begin position="210"/>
        <end position="235"/>
    </location>
</feature>
<dbReference type="SMART" id="SM00906">
    <property type="entry name" value="Fungal_trans"/>
    <property type="match status" value="1"/>
</dbReference>
<keyword evidence="2" id="KW-0479">Metal-binding</keyword>
<feature type="domain" description="Zn(2)-C6 fungal-type" evidence="9">
    <location>
        <begin position="53"/>
        <end position="82"/>
    </location>
</feature>
<dbReference type="OMA" id="FTYIMAY"/>
<dbReference type="Proteomes" id="UP000006757">
    <property type="component" value="Unassembled WGS sequence"/>
</dbReference>
<evidence type="ECO:0000256" key="3">
    <source>
        <dbReference type="ARBA" id="ARBA00022833"/>
    </source>
</evidence>
<dbReference type="InParanoid" id="K1WQB9"/>
<keyword evidence="7" id="KW-0539">Nucleus</keyword>
<evidence type="ECO:0000256" key="6">
    <source>
        <dbReference type="ARBA" id="ARBA00023163"/>
    </source>
</evidence>
<dbReference type="InterPro" id="IPR001138">
    <property type="entry name" value="Zn2Cys6_DnaBD"/>
</dbReference>
<dbReference type="Gene3D" id="4.10.240.10">
    <property type="entry name" value="Zn(2)-C6 fungal-type DNA-binding domain"/>
    <property type="match status" value="1"/>
</dbReference>
<comment type="subcellular location">
    <subcellularLocation>
        <location evidence="1">Nucleus</location>
    </subcellularLocation>
</comment>
<gene>
    <name evidence="10" type="ORF">A1Q2_02460</name>
</gene>
<evidence type="ECO:0000256" key="4">
    <source>
        <dbReference type="ARBA" id="ARBA00023015"/>
    </source>
</evidence>
<sequence>MTPAESKPVIPIPISRPHQNHQTQQAESSSAASSARRGAQSPTRYKKRGYGHSCHACRVRKVKCEDGENPPCKACREANTVCEQVPSKRAKKPREFDPAIIDDFERRLQRLESLAHIPRSPPPHGYSPSPINASAPLPPDFEPPGSSLRGASALPDISGLPGVSVGSVGSVGVRDFEGSGSNSASGEVELGRPQYHLGTAKRPVYHGELSMFEDPDGRPSAAASPTHEEASPQVWSEERLRAAARLRHRYADPDDGEAWLDAYFSWASPVYAVVHRPTFLRDMALGGPYFSEFLLIVIYCTGIRLTYSMDEAERTQKGEHYVNLAMNMLADQVMGPGRICTVLRSGAARLKLSADLDTIDCRDLGFVTNLCRSATWAAWMLAGMAIRMMQDMGLHLAVGDESRFSQEDRDMRRRIYWSAYCWDKTLALTLGREPSLLLRAGLTPDIIPPDADDELLWSPALPPGKALPMGQYPAQPLLKSFCLRHFAALNIQLESIIANMYSPGSAHARSHQYLSMAIERLETWRRRLPAELKLEAGNLPLFSPPTNIMILNMLYHAMRILIYRPLLTANNRSGPSSALNHCRSAAIGIHELLSLWGRTFGHTCLHYLLLYCCFLSACVDIILIRTGSAFIRAEALQRVHLCLEILETASMQGPGIKRGIRSIHTQLNRASEEFQQQQQQHSRHRRERNNHERDPQGPATSSSMGLDTPAGPATGQTQISDSSSMILPSPQDVHGIWFDGGEVWDNANLLQILGPAPLNTEDPFSFALDNLDNNGGFNLY</sequence>
<dbReference type="GO" id="GO:0005634">
    <property type="term" value="C:nucleus"/>
    <property type="evidence" value="ECO:0007669"/>
    <property type="project" value="UniProtKB-SubCell"/>
</dbReference>
<keyword evidence="4" id="KW-0805">Transcription regulation</keyword>
<dbReference type="PROSITE" id="PS50048">
    <property type="entry name" value="ZN2_CY6_FUNGAL_2"/>
    <property type="match status" value="1"/>
</dbReference>
<dbReference type="PROSITE" id="PS00463">
    <property type="entry name" value="ZN2_CY6_FUNGAL_1"/>
    <property type="match status" value="1"/>
</dbReference>
<dbReference type="HOGENOM" id="CLU_365706_0_0_1"/>
<dbReference type="AlphaFoldDB" id="K1WQB9"/>
<evidence type="ECO:0000256" key="2">
    <source>
        <dbReference type="ARBA" id="ARBA00022723"/>
    </source>
</evidence>
<feature type="region of interest" description="Disordered" evidence="8">
    <location>
        <begin position="670"/>
        <end position="726"/>
    </location>
</feature>
<dbReference type="CDD" id="cd12148">
    <property type="entry name" value="fungal_TF_MHR"/>
    <property type="match status" value="1"/>
</dbReference>
<dbReference type="InterPro" id="IPR007219">
    <property type="entry name" value="XnlR_reg_dom"/>
</dbReference>
<organism evidence="10 11">
    <name type="scientific">Trichosporon asahii var. asahii (strain CBS 8904)</name>
    <name type="common">Yeast</name>
    <dbReference type="NCBI Taxonomy" id="1220162"/>
    <lineage>
        <taxon>Eukaryota</taxon>
        <taxon>Fungi</taxon>
        <taxon>Dikarya</taxon>
        <taxon>Basidiomycota</taxon>
        <taxon>Agaricomycotina</taxon>
        <taxon>Tremellomycetes</taxon>
        <taxon>Trichosporonales</taxon>
        <taxon>Trichosporonaceae</taxon>
        <taxon>Trichosporon</taxon>
    </lineage>
</organism>
<dbReference type="GO" id="GO:0008270">
    <property type="term" value="F:zinc ion binding"/>
    <property type="evidence" value="ECO:0007669"/>
    <property type="project" value="InterPro"/>
</dbReference>
<keyword evidence="6" id="KW-0804">Transcription</keyword>
<dbReference type="OrthoDB" id="2594722at2759"/>
<dbReference type="eggNOG" id="ENOG502RXDV">
    <property type="taxonomic scope" value="Eukaryota"/>
</dbReference>
<dbReference type="PANTHER" id="PTHR31313">
    <property type="entry name" value="TY1 ENHANCER ACTIVATOR"/>
    <property type="match status" value="1"/>
</dbReference>
<dbReference type="EMBL" id="AMBO01000261">
    <property type="protein sequence ID" value="EKD03239.1"/>
    <property type="molecule type" value="Genomic_DNA"/>
</dbReference>
<dbReference type="InterPro" id="IPR051615">
    <property type="entry name" value="Transcr_Regulatory_Elem"/>
</dbReference>
<dbReference type="PANTHER" id="PTHR31313:SF86">
    <property type="entry name" value="ZN(2)-C6 FUNGAL-TYPE DOMAIN-CONTAINING PROTEIN"/>
    <property type="match status" value="1"/>
</dbReference>
<feature type="compositionally biased region" description="Polar residues" evidence="8">
    <location>
        <begin position="714"/>
        <end position="726"/>
    </location>
</feature>
<dbReference type="FunCoup" id="K1WQB9">
    <property type="interactions" value="22"/>
</dbReference>
<keyword evidence="3" id="KW-0862">Zinc</keyword>
<evidence type="ECO:0000256" key="5">
    <source>
        <dbReference type="ARBA" id="ARBA00023125"/>
    </source>
</evidence>
<dbReference type="GO" id="GO:0006351">
    <property type="term" value="P:DNA-templated transcription"/>
    <property type="evidence" value="ECO:0007669"/>
    <property type="project" value="InterPro"/>
</dbReference>
<comment type="caution">
    <text evidence="10">The sequence shown here is derived from an EMBL/GenBank/DDBJ whole genome shotgun (WGS) entry which is preliminary data.</text>
</comment>
<dbReference type="GO" id="GO:0000981">
    <property type="term" value="F:DNA-binding transcription factor activity, RNA polymerase II-specific"/>
    <property type="evidence" value="ECO:0007669"/>
    <property type="project" value="InterPro"/>
</dbReference>
<keyword evidence="11" id="KW-1185">Reference proteome</keyword>
<reference evidence="10 11" key="1">
    <citation type="journal article" date="2012" name="Eukaryot. Cell">
        <title>Genome sequence of the Trichosporon asahii environmental strain CBS 8904.</title>
        <authorList>
            <person name="Yang R.Y."/>
            <person name="Li H.T."/>
            <person name="Zhu H."/>
            <person name="Zhou G.P."/>
            <person name="Wang M."/>
            <person name="Wang L."/>
        </authorList>
    </citation>
    <scope>NUCLEOTIDE SEQUENCE [LARGE SCALE GENOMIC DNA]</scope>
    <source>
        <strain evidence="10 11">CBS 8904</strain>
    </source>
</reference>
<dbReference type="STRING" id="1220162.K1WQB9"/>
<accession>K1WQB9</accession>
<evidence type="ECO:0000313" key="10">
    <source>
        <dbReference type="EMBL" id="EKD03239.1"/>
    </source>
</evidence>
<evidence type="ECO:0000256" key="7">
    <source>
        <dbReference type="ARBA" id="ARBA00023242"/>
    </source>
</evidence>
<dbReference type="Pfam" id="PF00172">
    <property type="entry name" value="Zn_clus"/>
    <property type="match status" value="1"/>
</dbReference>
<dbReference type="CDD" id="cd00067">
    <property type="entry name" value="GAL4"/>
    <property type="match status" value="1"/>
</dbReference>
<evidence type="ECO:0000256" key="8">
    <source>
        <dbReference type="SAM" id="MobiDB-lite"/>
    </source>
</evidence>
<feature type="region of interest" description="Disordered" evidence="8">
    <location>
        <begin position="116"/>
        <end position="153"/>
    </location>
</feature>
<name>K1WQB9_TRIAC</name>
<feature type="compositionally biased region" description="Basic and acidic residues" evidence="8">
    <location>
        <begin position="226"/>
        <end position="235"/>
    </location>
</feature>
<dbReference type="GO" id="GO:0003677">
    <property type="term" value="F:DNA binding"/>
    <property type="evidence" value="ECO:0007669"/>
    <property type="project" value="UniProtKB-KW"/>
</dbReference>
<dbReference type="Pfam" id="PF04082">
    <property type="entry name" value="Fungal_trans"/>
    <property type="match status" value="1"/>
</dbReference>
<evidence type="ECO:0000313" key="11">
    <source>
        <dbReference type="Proteomes" id="UP000006757"/>
    </source>
</evidence>
<feature type="region of interest" description="Disordered" evidence="8">
    <location>
        <begin position="1"/>
        <end position="51"/>
    </location>
</feature>
<evidence type="ECO:0000259" key="9">
    <source>
        <dbReference type="PROSITE" id="PS50048"/>
    </source>
</evidence>